<feature type="domain" description="Enoyl reductase (ER)" evidence="1">
    <location>
        <begin position="12"/>
        <end position="347"/>
    </location>
</feature>
<dbReference type="InterPro" id="IPR013149">
    <property type="entry name" value="ADH-like_C"/>
</dbReference>
<dbReference type="SMART" id="SM00829">
    <property type="entry name" value="PKS_ER"/>
    <property type="match status" value="1"/>
</dbReference>
<dbReference type="AlphaFoldDB" id="A0AAD7NTB8"/>
<gene>
    <name evidence="2" type="ORF">DFH07DRAFT_733249</name>
</gene>
<dbReference type="InterPro" id="IPR047122">
    <property type="entry name" value="Trans-enoyl_RdTase-like"/>
</dbReference>
<comment type="caution">
    <text evidence="2">The sequence shown here is derived from an EMBL/GenBank/DDBJ whole genome shotgun (WGS) entry which is preliminary data.</text>
</comment>
<organism evidence="2 3">
    <name type="scientific">Mycena maculata</name>
    <dbReference type="NCBI Taxonomy" id="230809"/>
    <lineage>
        <taxon>Eukaryota</taxon>
        <taxon>Fungi</taxon>
        <taxon>Dikarya</taxon>
        <taxon>Basidiomycota</taxon>
        <taxon>Agaricomycotina</taxon>
        <taxon>Agaricomycetes</taxon>
        <taxon>Agaricomycetidae</taxon>
        <taxon>Agaricales</taxon>
        <taxon>Marasmiineae</taxon>
        <taxon>Mycenaceae</taxon>
        <taxon>Mycena</taxon>
    </lineage>
</organism>
<dbReference type="Pfam" id="PF00107">
    <property type="entry name" value="ADH_zinc_N"/>
    <property type="match status" value="1"/>
</dbReference>
<dbReference type="SUPFAM" id="SSF50129">
    <property type="entry name" value="GroES-like"/>
    <property type="match status" value="1"/>
</dbReference>
<dbReference type="InterPro" id="IPR020843">
    <property type="entry name" value="ER"/>
</dbReference>
<dbReference type="SUPFAM" id="SSF51735">
    <property type="entry name" value="NAD(P)-binding Rossmann-fold domains"/>
    <property type="match status" value="1"/>
</dbReference>
<dbReference type="GO" id="GO:0016651">
    <property type="term" value="F:oxidoreductase activity, acting on NAD(P)H"/>
    <property type="evidence" value="ECO:0007669"/>
    <property type="project" value="InterPro"/>
</dbReference>
<keyword evidence="3" id="KW-1185">Reference proteome</keyword>
<accession>A0AAD7NTB8</accession>
<dbReference type="EMBL" id="JARJLG010000017">
    <property type="protein sequence ID" value="KAJ7773695.1"/>
    <property type="molecule type" value="Genomic_DNA"/>
</dbReference>
<protein>
    <submittedName>
        <fullName evidence="2">Chaperonin 10-like protein</fullName>
    </submittedName>
</protein>
<evidence type="ECO:0000313" key="3">
    <source>
        <dbReference type="Proteomes" id="UP001215280"/>
    </source>
</evidence>
<dbReference type="InterPro" id="IPR011032">
    <property type="entry name" value="GroES-like_sf"/>
</dbReference>
<dbReference type="Proteomes" id="UP001215280">
    <property type="component" value="Unassembled WGS sequence"/>
</dbReference>
<evidence type="ECO:0000313" key="2">
    <source>
        <dbReference type="EMBL" id="KAJ7773695.1"/>
    </source>
</evidence>
<dbReference type="Gene3D" id="3.90.180.10">
    <property type="entry name" value="Medium-chain alcohol dehydrogenases, catalytic domain"/>
    <property type="match status" value="1"/>
</dbReference>
<name>A0AAD7NTB8_9AGAR</name>
<evidence type="ECO:0000259" key="1">
    <source>
        <dbReference type="SMART" id="SM00829"/>
    </source>
</evidence>
<dbReference type="Gene3D" id="3.40.50.720">
    <property type="entry name" value="NAD(P)-binding Rossmann-like Domain"/>
    <property type="match status" value="1"/>
</dbReference>
<proteinExistence type="predicted"/>
<dbReference type="PANTHER" id="PTHR45348:SF2">
    <property type="entry name" value="ZINC-TYPE ALCOHOL DEHYDROGENASE-LIKE PROTEIN C2E1P3.01"/>
    <property type="match status" value="1"/>
</dbReference>
<dbReference type="CDD" id="cd08249">
    <property type="entry name" value="enoyl_reductase_like"/>
    <property type="match status" value="1"/>
</dbReference>
<dbReference type="Pfam" id="PF08240">
    <property type="entry name" value="ADH_N"/>
    <property type="match status" value="1"/>
</dbReference>
<sequence>MSTPENKAAWLTALKAYPLQVGPAPMPTPEAADVVIQVHSAALNPADPAMQQRGVVVKPEGYPYILGIDIAGIITAVGPKNTRFKLGGDRVTALAVPSLLGDAKYGGFQLYAVGDDRMIAKIPDRLSFNEASVLPLGLCTAAYSLFEKAALALDLPEPGGNAPNGKILLVWGGASSVGACAIQAAKAAGYTIAATASAKNFGLLREIGAEYVFDYNNAGIIDEIVATLKGKGELAGIFSAIIQPAPLAQCAAVAGQLEGRKHVGTVRPPGFPALDNWPEGVEISSCESTDIMSSEVGPAIWRKWLPVALEDGSMKCRPHYEVAGKGLEGVQGAVDLMSKGVSGKKLVVEIAH</sequence>
<dbReference type="InterPro" id="IPR036291">
    <property type="entry name" value="NAD(P)-bd_dom_sf"/>
</dbReference>
<dbReference type="InterPro" id="IPR013154">
    <property type="entry name" value="ADH-like_N"/>
</dbReference>
<reference evidence="2" key="1">
    <citation type="submission" date="2023-03" db="EMBL/GenBank/DDBJ databases">
        <title>Massive genome expansion in bonnet fungi (Mycena s.s.) driven by repeated elements and novel gene families across ecological guilds.</title>
        <authorList>
            <consortium name="Lawrence Berkeley National Laboratory"/>
            <person name="Harder C.B."/>
            <person name="Miyauchi S."/>
            <person name="Viragh M."/>
            <person name="Kuo A."/>
            <person name="Thoen E."/>
            <person name="Andreopoulos B."/>
            <person name="Lu D."/>
            <person name="Skrede I."/>
            <person name="Drula E."/>
            <person name="Henrissat B."/>
            <person name="Morin E."/>
            <person name="Kohler A."/>
            <person name="Barry K."/>
            <person name="LaButti K."/>
            <person name="Morin E."/>
            <person name="Salamov A."/>
            <person name="Lipzen A."/>
            <person name="Mereny Z."/>
            <person name="Hegedus B."/>
            <person name="Baldrian P."/>
            <person name="Stursova M."/>
            <person name="Weitz H."/>
            <person name="Taylor A."/>
            <person name="Grigoriev I.V."/>
            <person name="Nagy L.G."/>
            <person name="Martin F."/>
            <person name="Kauserud H."/>
        </authorList>
    </citation>
    <scope>NUCLEOTIDE SEQUENCE</scope>
    <source>
        <strain evidence="2">CBHHK188m</strain>
    </source>
</reference>
<dbReference type="PANTHER" id="PTHR45348">
    <property type="entry name" value="HYPOTHETICAL OXIDOREDUCTASE (EUROFUNG)"/>
    <property type="match status" value="1"/>
</dbReference>